<dbReference type="OrthoDB" id="10519063at2759"/>
<comment type="caution">
    <text evidence="1">The sequence shown here is derived from an EMBL/GenBank/DDBJ whole genome shotgun (WGS) entry which is preliminary data.</text>
</comment>
<evidence type="ECO:0000313" key="2">
    <source>
        <dbReference type="Proteomes" id="UP001107558"/>
    </source>
</evidence>
<dbReference type="Proteomes" id="UP001107558">
    <property type="component" value="Chromosome 2"/>
</dbReference>
<proteinExistence type="predicted"/>
<protein>
    <submittedName>
        <fullName evidence="1">Uncharacterized protein</fullName>
    </submittedName>
</protein>
<accession>A0A9J6C0B5</accession>
<gene>
    <name evidence="1" type="ORF">PVAND_005354</name>
</gene>
<reference evidence="1" key="1">
    <citation type="submission" date="2021-03" db="EMBL/GenBank/DDBJ databases">
        <title>Chromosome level genome of the anhydrobiotic midge Polypedilum vanderplanki.</title>
        <authorList>
            <person name="Yoshida Y."/>
            <person name="Kikawada T."/>
            <person name="Gusev O."/>
        </authorList>
    </citation>
    <scope>NUCLEOTIDE SEQUENCE</scope>
    <source>
        <strain evidence="1">NIAS01</strain>
        <tissue evidence="1">Whole body or cell culture</tissue>
    </source>
</reference>
<sequence>MALPQQYKITSFKSACDRSQNWITKNMEKISNHTKKFQTFKNGYNKIRPRIFPKGLNSYQEQNIKDSDDDEDFMRNLRPRYHSIDVIDNKVRNAYKEQLSEVPEKDENNSRRASRENLLAGSIIELRIIDTVATPKKNDRWKIKNKQDKFIAKSVDDDSDLKVLPSVLLTYNPKFIKIDSSRRYSLNNSYSDSFHSLDSTA</sequence>
<dbReference type="AlphaFoldDB" id="A0A9J6C0B5"/>
<name>A0A9J6C0B5_POLVA</name>
<organism evidence="1 2">
    <name type="scientific">Polypedilum vanderplanki</name>
    <name type="common">Sleeping chironomid midge</name>
    <dbReference type="NCBI Taxonomy" id="319348"/>
    <lineage>
        <taxon>Eukaryota</taxon>
        <taxon>Metazoa</taxon>
        <taxon>Ecdysozoa</taxon>
        <taxon>Arthropoda</taxon>
        <taxon>Hexapoda</taxon>
        <taxon>Insecta</taxon>
        <taxon>Pterygota</taxon>
        <taxon>Neoptera</taxon>
        <taxon>Endopterygota</taxon>
        <taxon>Diptera</taxon>
        <taxon>Nematocera</taxon>
        <taxon>Chironomoidea</taxon>
        <taxon>Chironomidae</taxon>
        <taxon>Chironominae</taxon>
        <taxon>Polypedilum</taxon>
        <taxon>Polypedilum</taxon>
    </lineage>
</organism>
<keyword evidence="2" id="KW-1185">Reference proteome</keyword>
<evidence type="ECO:0000313" key="1">
    <source>
        <dbReference type="EMBL" id="KAG5675450.1"/>
    </source>
</evidence>
<dbReference type="EMBL" id="JADBJN010000002">
    <property type="protein sequence ID" value="KAG5675450.1"/>
    <property type="molecule type" value="Genomic_DNA"/>
</dbReference>